<dbReference type="HOGENOM" id="CLU_1867278_0_0_1"/>
<accession>B4M5R9</accession>
<dbReference type="InterPro" id="IPR006170">
    <property type="entry name" value="PBP/GOBP"/>
</dbReference>
<dbReference type="SUPFAM" id="SSF47565">
    <property type="entry name" value="Insect pheromone/odorant-binding proteins"/>
    <property type="match status" value="1"/>
</dbReference>
<dbReference type="EMBL" id="CH940652">
    <property type="protein sequence ID" value="EDW58995.2"/>
    <property type="molecule type" value="Genomic_DNA"/>
</dbReference>
<dbReference type="GO" id="GO:0005549">
    <property type="term" value="F:odorant binding"/>
    <property type="evidence" value="ECO:0007669"/>
    <property type="project" value="InterPro"/>
</dbReference>
<protein>
    <submittedName>
        <fullName evidence="2">Odorant-binding protein 99d</fullName>
    </submittedName>
</protein>
<name>B4M5R9_DROVI</name>
<evidence type="ECO:0000313" key="3">
    <source>
        <dbReference type="Proteomes" id="UP000008792"/>
    </source>
</evidence>
<dbReference type="eggNOG" id="ENOG502T953">
    <property type="taxonomic scope" value="Eukaryota"/>
</dbReference>
<feature type="signal peptide" evidence="1">
    <location>
        <begin position="1"/>
        <end position="24"/>
    </location>
</feature>
<dbReference type="Gene3D" id="1.10.238.20">
    <property type="entry name" value="Pheromone/general odorant binding protein domain"/>
    <property type="match status" value="1"/>
</dbReference>
<organism evidence="2 3">
    <name type="scientific">Drosophila virilis</name>
    <name type="common">Fruit fly</name>
    <dbReference type="NCBI Taxonomy" id="7244"/>
    <lineage>
        <taxon>Eukaryota</taxon>
        <taxon>Metazoa</taxon>
        <taxon>Ecdysozoa</taxon>
        <taxon>Arthropoda</taxon>
        <taxon>Hexapoda</taxon>
        <taxon>Insecta</taxon>
        <taxon>Pterygota</taxon>
        <taxon>Neoptera</taxon>
        <taxon>Endopterygota</taxon>
        <taxon>Diptera</taxon>
        <taxon>Brachycera</taxon>
        <taxon>Muscomorpha</taxon>
        <taxon>Ephydroidea</taxon>
        <taxon>Drosophilidae</taxon>
        <taxon>Drosophila</taxon>
    </lineage>
</organism>
<dbReference type="KEGG" id="dvi:6632215"/>
<keyword evidence="1" id="KW-0732">Signal</keyword>
<dbReference type="CDD" id="cd23992">
    <property type="entry name" value="PBP_GOBP"/>
    <property type="match status" value="1"/>
</dbReference>
<keyword evidence="3" id="KW-1185">Reference proteome</keyword>
<dbReference type="InParanoid" id="B4M5R9"/>
<feature type="chain" id="PRO_5006457653" evidence="1">
    <location>
        <begin position="25"/>
        <end position="136"/>
    </location>
</feature>
<gene>
    <name evidence="2" type="primary">Dvir\Obp99d</name>
    <name evidence="2" type="ORF">Dvir_GJ10628</name>
</gene>
<dbReference type="OrthoDB" id="7960093at2759"/>
<proteinExistence type="predicted"/>
<dbReference type="STRING" id="7244.B4M5R9"/>
<evidence type="ECO:0000313" key="2">
    <source>
        <dbReference type="EMBL" id="EDW58995.2"/>
    </source>
</evidence>
<dbReference type="Pfam" id="PF01395">
    <property type="entry name" value="PBP_GOBP"/>
    <property type="match status" value="1"/>
</dbReference>
<evidence type="ECO:0000256" key="1">
    <source>
        <dbReference type="SAM" id="SignalP"/>
    </source>
</evidence>
<sequence length="136" mass="15531">MIMEQLKLHLLCCLLIGVMWTVSADGTSNWQLPTVEAVQHSLQSCQAQAAGEAANTLRCLAKQLGLWSDIDGFKAKRIAYMFAEHQQMEELIVVIDYCNNREQRKQQPAQWAYAAYKCATAGRFGRWVEEYMNNIK</sequence>
<dbReference type="FunCoup" id="B4M5R9">
    <property type="interactions" value="34"/>
</dbReference>
<dbReference type="Proteomes" id="UP000008792">
    <property type="component" value="Unassembled WGS sequence"/>
</dbReference>
<dbReference type="InterPro" id="IPR036728">
    <property type="entry name" value="PBP_GOBP_sf"/>
</dbReference>
<reference evidence="2 3" key="1">
    <citation type="journal article" date="2007" name="Nature">
        <title>Evolution of genes and genomes on the Drosophila phylogeny.</title>
        <authorList>
            <consortium name="Drosophila 12 Genomes Consortium"/>
            <person name="Clark A.G."/>
            <person name="Eisen M.B."/>
            <person name="Smith D.R."/>
            <person name="Bergman C.M."/>
            <person name="Oliver B."/>
            <person name="Markow T.A."/>
            <person name="Kaufman T.C."/>
            <person name="Kellis M."/>
            <person name="Gelbart W."/>
            <person name="Iyer V.N."/>
            <person name="Pollard D.A."/>
            <person name="Sackton T.B."/>
            <person name="Larracuente A.M."/>
            <person name="Singh N.D."/>
            <person name="Abad J.P."/>
            <person name="Abt D.N."/>
            <person name="Adryan B."/>
            <person name="Aguade M."/>
            <person name="Akashi H."/>
            <person name="Anderson W.W."/>
            <person name="Aquadro C.F."/>
            <person name="Ardell D.H."/>
            <person name="Arguello R."/>
            <person name="Artieri C.G."/>
            <person name="Barbash D.A."/>
            <person name="Barker D."/>
            <person name="Barsanti P."/>
            <person name="Batterham P."/>
            <person name="Batzoglou S."/>
            <person name="Begun D."/>
            <person name="Bhutkar A."/>
            <person name="Blanco E."/>
            <person name="Bosak S.A."/>
            <person name="Bradley R.K."/>
            <person name="Brand A.D."/>
            <person name="Brent M.R."/>
            <person name="Brooks A.N."/>
            <person name="Brown R.H."/>
            <person name="Butlin R.K."/>
            <person name="Caggese C."/>
            <person name="Calvi B.R."/>
            <person name="Bernardo de Carvalho A."/>
            <person name="Caspi A."/>
            <person name="Castrezana S."/>
            <person name="Celniker S.E."/>
            <person name="Chang J.L."/>
            <person name="Chapple C."/>
            <person name="Chatterji S."/>
            <person name="Chinwalla A."/>
            <person name="Civetta A."/>
            <person name="Clifton S.W."/>
            <person name="Comeron J.M."/>
            <person name="Costello J.C."/>
            <person name="Coyne J.A."/>
            <person name="Daub J."/>
            <person name="David R.G."/>
            <person name="Delcher A.L."/>
            <person name="Delehaunty K."/>
            <person name="Do C.B."/>
            <person name="Ebling H."/>
            <person name="Edwards K."/>
            <person name="Eickbush T."/>
            <person name="Evans J.D."/>
            <person name="Filipski A."/>
            <person name="Findeiss S."/>
            <person name="Freyhult E."/>
            <person name="Fulton L."/>
            <person name="Fulton R."/>
            <person name="Garcia A.C."/>
            <person name="Gardiner A."/>
            <person name="Garfield D.A."/>
            <person name="Garvin B.E."/>
            <person name="Gibson G."/>
            <person name="Gilbert D."/>
            <person name="Gnerre S."/>
            <person name="Godfrey J."/>
            <person name="Good R."/>
            <person name="Gotea V."/>
            <person name="Gravely B."/>
            <person name="Greenberg A.J."/>
            <person name="Griffiths-Jones S."/>
            <person name="Gross S."/>
            <person name="Guigo R."/>
            <person name="Gustafson E.A."/>
            <person name="Haerty W."/>
            <person name="Hahn M.W."/>
            <person name="Halligan D.L."/>
            <person name="Halpern A.L."/>
            <person name="Halter G.M."/>
            <person name="Han M.V."/>
            <person name="Heger A."/>
            <person name="Hillier L."/>
            <person name="Hinrichs A.S."/>
            <person name="Holmes I."/>
            <person name="Hoskins R.A."/>
            <person name="Hubisz M.J."/>
            <person name="Hultmark D."/>
            <person name="Huntley M.A."/>
            <person name="Jaffe D.B."/>
            <person name="Jagadeeshan S."/>
            <person name="Jeck W.R."/>
            <person name="Johnson J."/>
            <person name="Jones C.D."/>
            <person name="Jordan W.C."/>
            <person name="Karpen G.H."/>
            <person name="Kataoka E."/>
            <person name="Keightley P.D."/>
            <person name="Kheradpour P."/>
            <person name="Kirkness E.F."/>
            <person name="Koerich L.B."/>
            <person name="Kristiansen K."/>
            <person name="Kudrna D."/>
            <person name="Kulathinal R.J."/>
            <person name="Kumar S."/>
            <person name="Kwok R."/>
            <person name="Lander E."/>
            <person name="Langley C.H."/>
            <person name="Lapoint R."/>
            <person name="Lazzaro B.P."/>
            <person name="Lee S.J."/>
            <person name="Levesque L."/>
            <person name="Li R."/>
            <person name="Lin C.F."/>
            <person name="Lin M.F."/>
            <person name="Lindblad-Toh K."/>
            <person name="Llopart A."/>
            <person name="Long M."/>
            <person name="Low L."/>
            <person name="Lozovsky E."/>
            <person name="Lu J."/>
            <person name="Luo M."/>
            <person name="Machado C.A."/>
            <person name="Makalowski W."/>
            <person name="Marzo M."/>
            <person name="Matsuda M."/>
            <person name="Matzkin L."/>
            <person name="McAllister B."/>
            <person name="McBride C.S."/>
            <person name="McKernan B."/>
            <person name="McKernan K."/>
            <person name="Mendez-Lago M."/>
            <person name="Minx P."/>
            <person name="Mollenhauer M.U."/>
            <person name="Montooth K."/>
            <person name="Mount S.M."/>
            <person name="Mu X."/>
            <person name="Myers E."/>
            <person name="Negre B."/>
            <person name="Newfeld S."/>
            <person name="Nielsen R."/>
            <person name="Noor M.A."/>
            <person name="O'Grady P."/>
            <person name="Pachter L."/>
            <person name="Papaceit M."/>
            <person name="Parisi M.J."/>
            <person name="Parisi M."/>
            <person name="Parts L."/>
            <person name="Pedersen J.S."/>
            <person name="Pesole G."/>
            <person name="Phillippy A.M."/>
            <person name="Ponting C.P."/>
            <person name="Pop M."/>
            <person name="Porcelli D."/>
            <person name="Powell J.R."/>
            <person name="Prohaska S."/>
            <person name="Pruitt K."/>
            <person name="Puig M."/>
            <person name="Quesneville H."/>
            <person name="Ram K.R."/>
            <person name="Rand D."/>
            <person name="Rasmussen M.D."/>
            <person name="Reed L.K."/>
            <person name="Reenan R."/>
            <person name="Reily A."/>
            <person name="Remington K.A."/>
            <person name="Rieger T.T."/>
            <person name="Ritchie M.G."/>
            <person name="Robin C."/>
            <person name="Rogers Y.H."/>
            <person name="Rohde C."/>
            <person name="Rozas J."/>
            <person name="Rubenfield M.J."/>
            <person name="Ruiz A."/>
            <person name="Russo S."/>
            <person name="Salzberg S.L."/>
            <person name="Sanchez-Gracia A."/>
            <person name="Saranga D.J."/>
            <person name="Sato H."/>
            <person name="Schaeffer S.W."/>
            <person name="Schatz M.C."/>
            <person name="Schlenke T."/>
            <person name="Schwartz R."/>
            <person name="Segarra C."/>
            <person name="Singh R.S."/>
            <person name="Sirot L."/>
            <person name="Sirota M."/>
            <person name="Sisneros N.B."/>
            <person name="Smith C.D."/>
            <person name="Smith T.F."/>
            <person name="Spieth J."/>
            <person name="Stage D.E."/>
            <person name="Stark A."/>
            <person name="Stephan W."/>
            <person name="Strausberg R.L."/>
            <person name="Strempel S."/>
            <person name="Sturgill D."/>
            <person name="Sutton G."/>
            <person name="Sutton G.G."/>
            <person name="Tao W."/>
            <person name="Teichmann S."/>
            <person name="Tobari Y.N."/>
            <person name="Tomimura Y."/>
            <person name="Tsolas J.M."/>
            <person name="Valente V.L."/>
            <person name="Venter E."/>
            <person name="Venter J.C."/>
            <person name="Vicario S."/>
            <person name="Vieira F.G."/>
            <person name="Vilella A.J."/>
            <person name="Villasante A."/>
            <person name="Walenz B."/>
            <person name="Wang J."/>
            <person name="Wasserman M."/>
            <person name="Watts T."/>
            <person name="Wilson D."/>
            <person name="Wilson R.K."/>
            <person name="Wing R.A."/>
            <person name="Wolfner M.F."/>
            <person name="Wong A."/>
            <person name="Wong G.K."/>
            <person name="Wu C.I."/>
            <person name="Wu G."/>
            <person name="Yamamoto D."/>
            <person name="Yang H.P."/>
            <person name="Yang S.P."/>
            <person name="Yorke J.A."/>
            <person name="Yoshida K."/>
            <person name="Zdobnov E."/>
            <person name="Zhang P."/>
            <person name="Zhang Y."/>
            <person name="Zimin A.V."/>
            <person name="Baldwin J."/>
            <person name="Abdouelleil A."/>
            <person name="Abdulkadir J."/>
            <person name="Abebe A."/>
            <person name="Abera B."/>
            <person name="Abreu J."/>
            <person name="Acer S.C."/>
            <person name="Aftuck L."/>
            <person name="Alexander A."/>
            <person name="An P."/>
            <person name="Anderson E."/>
            <person name="Anderson S."/>
            <person name="Arachi H."/>
            <person name="Azer M."/>
            <person name="Bachantsang P."/>
            <person name="Barry A."/>
            <person name="Bayul T."/>
            <person name="Berlin A."/>
            <person name="Bessette D."/>
            <person name="Bloom T."/>
            <person name="Blye J."/>
            <person name="Boguslavskiy L."/>
            <person name="Bonnet C."/>
            <person name="Boukhgalter B."/>
            <person name="Bourzgui I."/>
            <person name="Brown A."/>
            <person name="Cahill P."/>
            <person name="Channer S."/>
            <person name="Cheshatsang Y."/>
            <person name="Chuda L."/>
            <person name="Citroen M."/>
            <person name="Collymore A."/>
            <person name="Cooke P."/>
            <person name="Costello M."/>
            <person name="D'Aco K."/>
            <person name="Daza R."/>
            <person name="De Haan G."/>
            <person name="DeGray S."/>
            <person name="DeMaso C."/>
            <person name="Dhargay N."/>
            <person name="Dooley K."/>
            <person name="Dooley E."/>
            <person name="Doricent M."/>
            <person name="Dorje P."/>
            <person name="Dorjee K."/>
            <person name="Dupes A."/>
            <person name="Elong R."/>
            <person name="Falk J."/>
            <person name="Farina A."/>
            <person name="Faro S."/>
            <person name="Ferguson D."/>
            <person name="Fisher S."/>
            <person name="Foley C.D."/>
            <person name="Franke A."/>
            <person name="Friedrich D."/>
            <person name="Gadbois L."/>
            <person name="Gearin G."/>
            <person name="Gearin C.R."/>
            <person name="Giannoukos G."/>
            <person name="Goode T."/>
            <person name="Graham J."/>
            <person name="Grandbois E."/>
            <person name="Grewal S."/>
            <person name="Gyaltsen K."/>
            <person name="Hafez N."/>
            <person name="Hagos B."/>
            <person name="Hall J."/>
            <person name="Henson C."/>
            <person name="Hollinger A."/>
            <person name="Honan T."/>
            <person name="Huard M.D."/>
            <person name="Hughes L."/>
            <person name="Hurhula B."/>
            <person name="Husby M.E."/>
            <person name="Kamat A."/>
            <person name="Kanga B."/>
            <person name="Kashin S."/>
            <person name="Khazanovich D."/>
            <person name="Kisner P."/>
            <person name="Lance K."/>
            <person name="Lara M."/>
            <person name="Lee W."/>
            <person name="Lennon N."/>
            <person name="Letendre F."/>
            <person name="LeVine R."/>
            <person name="Lipovsky A."/>
            <person name="Liu X."/>
            <person name="Liu J."/>
            <person name="Liu S."/>
            <person name="Lokyitsang T."/>
            <person name="Lokyitsang Y."/>
            <person name="Lubonja R."/>
            <person name="Lui A."/>
            <person name="MacDonald P."/>
            <person name="Magnisalis V."/>
            <person name="Maru K."/>
            <person name="Matthews C."/>
            <person name="McCusker W."/>
            <person name="McDonough S."/>
            <person name="Mehta T."/>
            <person name="Meldrim J."/>
            <person name="Meneus L."/>
            <person name="Mihai O."/>
            <person name="Mihalev A."/>
            <person name="Mihova T."/>
            <person name="Mittelman R."/>
            <person name="Mlenga V."/>
            <person name="Montmayeur A."/>
            <person name="Mulrain L."/>
            <person name="Navidi A."/>
            <person name="Naylor J."/>
            <person name="Negash T."/>
            <person name="Nguyen T."/>
            <person name="Nguyen N."/>
            <person name="Nicol R."/>
            <person name="Norbu C."/>
            <person name="Norbu N."/>
            <person name="Novod N."/>
            <person name="O'Neill B."/>
            <person name="Osman S."/>
            <person name="Markiewicz E."/>
            <person name="Oyono O.L."/>
            <person name="Patti C."/>
            <person name="Phunkhang P."/>
            <person name="Pierre F."/>
            <person name="Priest M."/>
            <person name="Raghuraman S."/>
            <person name="Rege F."/>
            <person name="Reyes R."/>
            <person name="Rise C."/>
            <person name="Rogov P."/>
            <person name="Ross K."/>
            <person name="Ryan E."/>
            <person name="Settipalli S."/>
            <person name="Shea T."/>
            <person name="Sherpa N."/>
            <person name="Shi L."/>
            <person name="Shih D."/>
            <person name="Sparrow T."/>
            <person name="Spaulding J."/>
            <person name="Stalker J."/>
            <person name="Stange-Thomann N."/>
            <person name="Stavropoulos S."/>
            <person name="Stone C."/>
            <person name="Strader C."/>
            <person name="Tesfaye S."/>
            <person name="Thomson T."/>
            <person name="Thoulutsang Y."/>
            <person name="Thoulutsang D."/>
            <person name="Topham K."/>
            <person name="Topping I."/>
            <person name="Tsamla T."/>
            <person name="Vassiliev H."/>
            <person name="Vo A."/>
            <person name="Wangchuk T."/>
            <person name="Wangdi T."/>
            <person name="Weiand M."/>
            <person name="Wilkinson J."/>
            <person name="Wilson A."/>
            <person name="Yadav S."/>
            <person name="Young G."/>
            <person name="Yu Q."/>
            <person name="Zembek L."/>
            <person name="Zhong D."/>
            <person name="Zimmer A."/>
            <person name="Zwirko Z."/>
            <person name="Jaffe D.B."/>
            <person name="Alvarez P."/>
            <person name="Brockman W."/>
            <person name="Butler J."/>
            <person name="Chin C."/>
            <person name="Gnerre S."/>
            <person name="Grabherr M."/>
            <person name="Kleber M."/>
            <person name="Mauceli E."/>
            <person name="MacCallum I."/>
        </authorList>
    </citation>
    <scope>NUCLEOTIDE SEQUENCE [LARGE SCALE GENOMIC DNA]</scope>
    <source>
        <strain evidence="3">Tucson 15010-1051.87</strain>
    </source>
</reference>
<dbReference type="AlphaFoldDB" id="B4M5R9"/>